<name>A0ABW5DIV1_9HYPH</name>
<accession>A0ABW5DIV1</accession>
<dbReference type="RefSeq" id="WP_345098556.1">
    <property type="nucleotide sequence ID" value="NZ_BAABGS010000017.1"/>
</dbReference>
<comment type="caution">
    <text evidence="1">The sequence shown here is derived from an EMBL/GenBank/DDBJ whole genome shotgun (WGS) entry which is preliminary data.</text>
</comment>
<organism evidence="1 2">
    <name type="scientific">Chelativorans composti</name>
    <dbReference type="NCBI Taxonomy" id="768533"/>
    <lineage>
        <taxon>Bacteria</taxon>
        <taxon>Pseudomonadati</taxon>
        <taxon>Pseudomonadota</taxon>
        <taxon>Alphaproteobacteria</taxon>
        <taxon>Hyphomicrobiales</taxon>
        <taxon>Phyllobacteriaceae</taxon>
        <taxon>Chelativorans</taxon>
    </lineage>
</organism>
<sequence>MNKYVEAIEARYAAAVAKNATKRNLDKLMNIRAMLLNNEFAAMLEDAKVDAERISRAIYANEKVFKFAHQAIKFDAKSLNENTYAVFRTAINCFRHNVALTKHMIEASLSRSIEVGEDIKHLVYQRSVILDDTTIAAQSQTSRDALETLNIIAQRADNKQAYDVKLTKLARALCKAFNVECTKVEK</sequence>
<evidence type="ECO:0000313" key="2">
    <source>
        <dbReference type="Proteomes" id="UP001597373"/>
    </source>
</evidence>
<proteinExistence type="predicted"/>
<evidence type="ECO:0000313" key="1">
    <source>
        <dbReference type="EMBL" id="MFD2261052.1"/>
    </source>
</evidence>
<dbReference type="EMBL" id="JBHUIR010000059">
    <property type="protein sequence ID" value="MFD2261052.1"/>
    <property type="molecule type" value="Genomic_DNA"/>
</dbReference>
<keyword evidence="2" id="KW-1185">Reference proteome</keyword>
<gene>
    <name evidence="1" type="ORF">ACFSMZ_14985</name>
</gene>
<reference evidence="2" key="1">
    <citation type="journal article" date="2019" name="Int. J. Syst. Evol. Microbiol.">
        <title>The Global Catalogue of Microorganisms (GCM) 10K type strain sequencing project: providing services to taxonomists for standard genome sequencing and annotation.</title>
        <authorList>
            <consortium name="The Broad Institute Genomics Platform"/>
            <consortium name="The Broad Institute Genome Sequencing Center for Infectious Disease"/>
            <person name="Wu L."/>
            <person name="Ma J."/>
        </authorList>
    </citation>
    <scope>NUCLEOTIDE SEQUENCE [LARGE SCALE GENOMIC DNA]</scope>
    <source>
        <strain evidence="2">KCTC 23707</strain>
    </source>
</reference>
<protein>
    <submittedName>
        <fullName evidence="1">Uncharacterized protein</fullName>
    </submittedName>
</protein>
<dbReference type="Proteomes" id="UP001597373">
    <property type="component" value="Unassembled WGS sequence"/>
</dbReference>